<evidence type="ECO:0000259" key="12">
    <source>
        <dbReference type="Pfam" id="PF00925"/>
    </source>
</evidence>
<dbReference type="GO" id="GO:0005829">
    <property type="term" value="C:cytosol"/>
    <property type="evidence" value="ECO:0007669"/>
    <property type="project" value="TreeGrafter"/>
</dbReference>
<evidence type="ECO:0000256" key="7">
    <source>
        <dbReference type="ARBA" id="ARBA00022801"/>
    </source>
</evidence>
<comment type="cofactor">
    <cofactor evidence="1">
        <name>Zn(2+)</name>
        <dbReference type="ChEBI" id="CHEBI:29105"/>
    </cofactor>
</comment>
<dbReference type="InterPro" id="IPR000926">
    <property type="entry name" value="RibA"/>
</dbReference>
<evidence type="ECO:0000256" key="9">
    <source>
        <dbReference type="ARBA" id="ARBA00023134"/>
    </source>
</evidence>
<dbReference type="GO" id="GO:0009231">
    <property type="term" value="P:riboflavin biosynthetic process"/>
    <property type="evidence" value="ECO:0007669"/>
    <property type="project" value="UniProtKB-UniPathway"/>
</dbReference>
<keyword evidence="8" id="KW-0862">Zinc</keyword>
<dbReference type="Gene3D" id="3.40.50.10990">
    <property type="entry name" value="GTP cyclohydrolase II"/>
    <property type="match status" value="1"/>
</dbReference>
<keyword evidence="7 13" id="KW-0378">Hydrolase</keyword>
<feature type="region of interest" description="Disordered" evidence="11">
    <location>
        <begin position="218"/>
        <end position="252"/>
    </location>
</feature>
<dbReference type="SUPFAM" id="SSF142695">
    <property type="entry name" value="RibA-like"/>
    <property type="match status" value="1"/>
</dbReference>
<dbReference type="Proteomes" id="UP000503540">
    <property type="component" value="Chromosome"/>
</dbReference>
<protein>
    <recommendedName>
        <fullName evidence="3">GTP cyclohydrolase II</fullName>
        <ecNumber evidence="3">3.5.4.25</ecNumber>
    </recommendedName>
</protein>
<comment type="catalytic activity">
    <reaction evidence="10">
        <text>GTP + 4 H2O = 2,5-diamino-6-hydroxy-4-(5-phosphoribosylamino)-pyrimidine + formate + 2 phosphate + 3 H(+)</text>
        <dbReference type="Rhea" id="RHEA:23704"/>
        <dbReference type="ChEBI" id="CHEBI:15377"/>
        <dbReference type="ChEBI" id="CHEBI:15378"/>
        <dbReference type="ChEBI" id="CHEBI:15740"/>
        <dbReference type="ChEBI" id="CHEBI:37565"/>
        <dbReference type="ChEBI" id="CHEBI:43474"/>
        <dbReference type="ChEBI" id="CHEBI:58614"/>
        <dbReference type="EC" id="3.5.4.25"/>
    </reaction>
</comment>
<keyword evidence="14" id="KW-1185">Reference proteome</keyword>
<keyword evidence="4" id="KW-0686">Riboflavin biosynthesis</keyword>
<accession>A0A6G9YGD8</accession>
<dbReference type="KEGG" id="nah:F5544_22465"/>
<sequence>MWPLTFRPPRISTPHPGAYGGTVSSELSFEDTRHIWTRNGRQLPVRVLELPHQQDGGYALVFGEIADDCLVRIHSRCLYGEVLGADDCDCGQELDKSLDLIARAGHGVLIYLEQEGRGLGLIAKARGMALSQRMDIDTFESYELLGYPADNRCYKLAAETLLLLGLRSVRLLTNNPQKADALWEAGLQVTVLALRTEVRSERAQQYLEAKRRHRKHWIPDDRTPWAPDQAMYGDPAPVTPPRSAGRGYRAAR</sequence>
<evidence type="ECO:0000256" key="11">
    <source>
        <dbReference type="SAM" id="MobiDB-lite"/>
    </source>
</evidence>
<reference evidence="13 14" key="1">
    <citation type="journal article" date="2019" name="ACS Chem. Biol.">
        <title>Identification and Mobilization of a Cryptic Antibiotic Biosynthesis Gene Locus from a Human-Pathogenic Nocardia Isolate.</title>
        <authorList>
            <person name="Herisse M."/>
            <person name="Ishida K."/>
            <person name="Porter J.L."/>
            <person name="Howden B."/>
            <person name="Hertweck C."/>
            <person name="Stinear T.P."/>
            <person name="Pidot S.J."/>
        </authorList>
    </citation>
    <scope>NUCLEOTIDE SEQUENCE [LARGE SCALE GENOMIC DNA]</scope>
    <source>
        <strain evidence="13 14">AUSMDU00012717</strain>
    </source>
</reference>
<feature type="domain" description="GTP cyclohydrolase II" evidence="12">
    <location>
        <begin position="54"/>
        <end position="190"/>
    </location>
</feature>
<dbReference type="EC" id="3.5.4.25" evidence="3"/>
<dbReference type="GO" id="GO:0008686">
    <property type="term" value="F:3,4-dihydroxy-2-butanone-4-phosphate synthase activity"/>
    <property type="evidence" value="ECO:0007669"/>
    <property type="project" value="TreeGrafter"/>
</dbReference>
<evidence type="ECO:0000256" key="4">
    <source>
        <dbReference type="ARBA" id="ARBA00022619"/>
    </source>
</evidence>
<comment type="pathway">
    <text evidence="2">Cofactor biosynthesis; riboflavin biosynthesis; 5-amino-6-(D-ribitylamino)uracil from GTP: step 1/4.</text>
</comment>
<gene>
    <name evidence="13" type="primary">ribA</name>
    <name evidence="13" type="ORF">F5544_22465</name>
</gene>
<dbReference type="InterPro" id="IPR036144">
    <property type="entry name" value="RibA-like_sf"/>
</dbReference>
<evidence type="ECO:0000256" key="3">
    <source>
        <dbReference type="ARBA" id="ARBA00012762"/>
    </source>
</evidence>
<evidence type="ECO:0000256" key="6">
    <source>
        <dbReference type="ARBA" id="ARBA00022741"/>
    </source>
</evidence>
<dbReference type="InterPro" id="IPR032677">
    <property type="entry name" value="GTP_cyclohydro_II"/>
</dbReference>
<organism evidence="13 14">
    <name type="scientific">Nocardia arthritidis</name>
    <dbReference type="NCBI Taxonomy" id="228602"/>
    <lineage>
        <taxon>Bacteria</taxon>
        <taxon>Bacillati</taxon>
        <taxon>Actinomycetota</taxon>
        <taxon>Actinomycetes</taxon>
        <taxon>Mycobacteriales</taxon>
        <taxon>Nocardiaceae</taxon>
        <taxon>Nocardia</taxon>
    </lineage>
</organism>
<dbReference type="NCBIfam" id="NF001591">
    <property type="entry name" value="PRK00393.1"/>
    <property type="match status" value="1"/>
</dbReference>
<evidence type="ECO:0000313" key="13">
    <source>
        <dbReference type="EMBL" id="QIS12355.1"/>
    </source>
</evidence>
<dbReference type="PANTHER" id="PTHR21327:SF18">
    <property type="entry name" value="3,4-DIHYDROXY-2-BUTANONE 4-PHOSPHATE SYNTHASE"/>
    <property type="match status" value="1"/>
</dbReference>
<evidence type="ECO:0000256" key="1">
    <source>
        <dbReference type="ARBA" id="ARBA00001947"/>
    </source>
</evidence>
<evidence type="ECO:0000256" key="8">
    <source>
        <dbReference type="ARBA" id="ARBA00022833"/>
    </source>
</evidence>
<dbReference type="GO" id="GO:0003935">
    <property type="term" value="F:GTP cyclohydrolase II activity"/>
    <property type="evidence" value="ECO:0007669"/>
    <property type="project" value="UniProtKB-EC"/>
</dbReference>
<evidence type="ECO:0000256" key="10">
    <source>
        <dbReference type="ARBA" id="ARBA00049295"/>
    </source>
</evidence>
<dbReference type="AlphaFoldDB" id="A0A6G9YGD8"/>
<dbReference type="GO" id="GO:0046872">
    <property type="term" value="F:metal ion binding"/>
    <property type="evidence" value="ECO:0007669"/>
    <property type="project" value="UniProtKB-KW"/>
</dbReference>
<dbReference type="PANTHER" id="PTHR21327">
    <property type="entry name" value="GTP CYCLOHYDROLASE II-RELATED"/>
    <property type="match status" value="1"/>
</dbReference>
<evidence type="ECO:0000256" key="5">
    <source>
        <dbReference type="ARBA" id="ARBA00022723"/>
    </source>
</evidence>
<proteinExistence type="predicted"/>
<dbReference type="Pfam" id="PF00925">
    <property type="entry name" value="GTP_cyclohydro2"/>
    <property type="match status" value="1"/>
</dbReference>
<keyword evidence="6" id="KW-0547">Nucleotide-binding</keyword>
<dbReference type="UniPathway" id="UPA00275"/>
<dbReference type="EMBL" id="CP046172">
    <property type="protein sequence ID" value="QIS12355.1"/>
    <property type="molecule type" value="Genomic_DNA"/>
</dbReference>
<dbReference type="CDD" id="cd00641">
    <property type="entry name" value="GTP_cyclohydro2"/>
    <property type="match status" value="1"/>
</dbReference>
<name>A0A6G9YGD8_9NOCA</name>
<keyword evidence="9" id="KW-0342">GTP-binding</keyword>
<evidence type="ECO:0000313" key="14">
    <source>
        <dbReference type="Proteomes" id="UP000503540"/>
    </source>
</evidence>
<evidence type="ECO:0000256" key="2">
    <source>
        <dbReference type="ARBA" id="ARBA00004853"/>
    </source>
</evidence>
<keyword evidence="5" id="KW-0479">Metal-binding</keyword>
<dbReference type="GO" id="GO:0005525">
    <property type="term" value="F:GTP binding"/>
    <property type="evidence" value="ECO:0007669"/>
    <property type="project" value="UniProtKB-KW"/>
</dbReference>